<feature type="region of interest" description="Disordered" evidence="1">
    <location>
        <begin position="262"/>
        <end position="319"/>
    </location>
</feature>
<gene>
    <name evidence="3" type="ORF">PCOR1329_LOCUS63577</name>
</gene>
<reference evidence="3" key="1">
    <citation type="submission" date="2023-10" db="EMBL/GenBank/DDBJ databases">
        <authorList>
            <person name="Chen Y."/>
            <person name="Shah S."/>
            <person name="Dougan E. K."/>
            <person name="Thang M."/>
            <person name="Chan C."/>
        </authorList>
    </citation>
    <scope>NUCLEOTIDE SEQUENCE [LARGE SCALE GENOMIC DNA]</scope>
</reference>
<dbReference type="PROSITE" id="PS50004">
    <property type="entry name" value="C2"/>
    <property type="match status" value="1"/>
</dbReference>
<evidence type="ECO:0000256" key="1">
    <source>
        <dbReference type="SAM" id="MobiDB-lite"/>
    </source>
</evidence>
<dbReference type="SMART" id="SM00239">
    <property type="entry name" value="C2"/>
    <property type="match status" value="1"/>
</dbReference>
<dbReference type="Gene3D" id="2.60.40.150">
    <property type="entry name" value="C2 domain"/>
    <property type="match status" value="1"/>
</dbReference>
<dbReference type="EMBL" id="CAUYUJ010018072">
    <property type="protein sequence ID" value="CAK0880438.1"/>
    <property type="molecule type" value="Genomic_DNA"/>
</dbReference>
<keyword evidence="4" id="KW-1185">Reference proteome</keyword>
<dbReference type="Proteomes" id="UP001189429">
    <property type="component" value="Unassembled WGS sequence"/>
</dbReference>
<accession>A0ABN9W2Z5</accession>
<protein>
    <recommendedName>
        <fullName evidence="2">C2 domain-containing protein</fullName>
    </recommendedName>
</protein>
<feature type="region of interest" description="Disordered" evidence="1">
    <location>
        <begin position="402"/>
        <end position="455"/>
    </location>
</feature>
<dbReference type="InterPro" id="IPR035892">
    <property type="entry name" value="C2_domain_sf"/>
</dbReference>
<proteinExistence type="predicted"/>
<dbReference type="InterPro" id="IPR000008">
    <property type="entry name" value="C2_dom"/>
</dbReference>
<feature type="non-terminal residue" evidence="3">
    <location>
        <position position="1"/>
    </location>
</feature>
<dbReference type="CDD" id="cd00030">
    <property type="entry name" value="C2"/>
    <property type="match status" value="1"/>
</dbReference>
<dbReference type="Pfam" id="PF00168">
    <property type="entry name" value="C2"/>
    <property type="match status" value="1"/>
</dbReference>
<evidence type="ECO:0000313" key="3">
    <source>
        <dbReference type="EMBL" id="CAK0880438.1"/>
    </source>
</evidence>
<organism evidence="3 4">
    <name type="scientific">Prorocentrum cordatum</name>
    <dbReference type="NCBI Taxonomy" id="2364126"/>
    <lineage>
        <taxon>Eukaryota</taxon>
        <taxon>Sar</taxon>
        <taxon>Alveolata</taxon>
        <taxon>Dinophyceae</taxon>
        <taxon>Prorocentrales</taxon>
        <taxon>Prorocentraceae</taxon>
        <taxon>Prorocentrum</taxon>
    </lineage>
</organism>
<dbReference type="SUPFAM" id="SSF49562">
    <property type="entry name" value="C2 domain (Calcium/lipid-binding domain, CaLB)"/>
    <property type="match status" value="1"/>
</dbReference>
<sequence>ESESAGSMVQRVSIGSDLKLVTTEDRPASPEVAALAVLLRRRSGGSLLRGWRRYFDPAGAAQVRRQEFLQGCKEVGAPHLAKPIWQQLSLEGRRLAFSSLFPTEQARLDSFAALLLPAAGVDLGCVWERLDTQRKNRLQLQEFEAGMSTLGLKGSVKPLFEGIAQSPPHIFVFREDFLYLRLFLCRWLQGLPGGVDGTLADLLGHVRQNMVGPEDLLARLGLGEDEAVAVDEFAARLSPKKRRCLANRGTGTEVRARELASLLNAGDRRSPARPGRSPRSPSGDGPRSGSPPPRAPARAAWPPEAPPSGEGARGDVGRWDGGVRDLAVLNRGVHRSQRTYFDPHASAPSLLGCLEQDAPPVAQGAADDEVPLVAFPLAGRSAATCSQTSLGSAALQRSRTSLGPRCSAAQPEAPAVQRPAAPPSCPAPSQTSHTSPGPAALPGSPPPARGGPPRFRMLHFEATKLRGGLSGYRARIEALVFYFRGEPQEATVVSKVPYIVSFSRPTQVDEFRFRTENDDPRLDILQWHLSGSPDGSMWRDIHSQVEDRPGAASGRIVRQHLLGGEDHDMLRVYVVGASGLKNCATSKQRGTSDPYCTVWVDTKPGTKAHTEVVASSLSPEWRARLEVPCFQAGDDLRIMVRHSRFGASAKTSKEDVLLGQARLPSDSFLPHGFDGCVDLEQGAGRVRLHVRALREACISPVHRHATASDPLELWLCDTMVTC</sequence>
<feature type="compositionally biased region" description="Low complexity" evidence="1">
    <location>
        <begin position="272"/>
        <end position="288"/>
    </location>
</feature>
<name>A0ABN9W2Z5_9DINO</name>
<comment type="caution">
    <text evidence="3">The sequence shown here is derived from an EMBL/GenBank/DDBJ whole genome shotgun (WGS) entry which is preliminary data.</text>
</comment>
<evidence type="ECO:0000259" key="2">
    <source>
        <dbReference type="PROSITE" id="PS50004"/>
    </source>
</evidence>
<feature type="domain" description="C2" evidence="2">
    <location>
        <begin position="548"/>
        <end position="678"/>
    </location>
</feature>
<evidence type="ECO:0000313" key="4">
    <source>
        <dbReference type="Proteomes" id="UP001189429"/>
    </source>
</evidence>